<dbReference type="EMBL" id="PGTN01001033">
    <property type="protein sequence ID" value="PJF45498.1"/>
    <property type="molecule type" value="Genomic_DNA"/>
</dbReference>
<feature type="coiled-coil region" evidence="1">
    <location>
        <begin position="9"/>
        <end position="85"/>
    </location>
</feature>
<evidence type="ECO:0000256" key="1">
    <source>
        <dbReference type="SAM" id="Coils"/>
    </source>
</evidence>
<keyword evidence="1" id="KW-0175">Coiled coil</keyword>
<feature type="non-terminal residue" evidence="3">
    <location>
        <position position="1"/>
    </location>
</feature>
<dbReference type="Proteomes" id="UP000230790">
    <property type="component" value="Unassembled WGS sequence"/>
</dbReference>
<evidence type="ECO:0000313" key="3">
    <source>
        <dbReference type="EMBL" id="PJF45498.1"/>
    </source>
</evidence>
<feature type="domain" description="CT398-like coiled coil hairpin" evidence="2">
    <location>
        <begin position="5"/>
        <end position="104"/>
    </location>
</feature>
<reference evidence="3 4" key="1">
    <citation type="submission" date="2017-11" db="EMBL/GenBank/DDBJ databases">
        <title>Evolution of Phototrophy in the Chloroflexi Phylum Driven by Horizontal Gene Transfer.</title>
        <authorList>
            <person name="Ward L.M."/>
            <person name="Hemp J."/>
            <person name="Shih P.M."/>
            <person name="Mcglynn S.E."/>
            <person name="Fischer W."/>
        </authorList>
    </citation>
    <scope>NUCLEOTIDE SEQUENCE [LARGE SCALE GENOMIC DNA]</scope>
    <source>
        <strain evidence="3">JP3_7</strain>
    </source>
</reference>
<accession>A0A2M8Q6R9</accession>
<evidence type="ECO:0000259" key="2">
    <source>
        <dbReference type="Pfam" id="PF24481"/>
    </source>
</evidence>
<gene>
    <name evidence="3" type="ORF">CUN48_18580</name>
</gene>
<name>A0A2M8Q6R9_9CHLR</name>
<proteinExistence type="predicted"/>
<sequence>GEVRNARELEALQSSIESMKRQRAQVEEVAIESMQQREAHQRQLADQEATLVRLENAWSVQKAALEEEETKYKRFYAQLKQQRQRLSERLSADALSLYAQLVERKAGVAVAAVQNGACSACNMALPTG</sequence>
<dbReference type="InterPro" id="IPR056003">
    <property type="entry name" value="CT398_CC_hairpin"/>
</dbReference>
<protein>
    <recommendedName>
        <fullName evidence="2">CT398-like coiled coil hairpin domain-containing protein</fullName>
    </recommendedName>
</protein>
<comment type="caution">
    <text evidence="3">The sequence shown here is derived from an EMBL/GenBank/DDBJ whole genome shotgun (WGS) entry which is preliminary data.</text>
</comment>
<organism evidence="3 4">
    <name type="scientific">Candidatus Thermofonsia Clade 3 bacterium</name>
    <dbReference type="NCBI Taxonomy" id="2364212"/>
    <lineage>
        <taxon>Bacteria</taxon>
        <taxon>Bacillati</taxon>
        <taxon>Chloroflexota</taxon>
        <taxon>Candidatus Thermofontia</taxon>
        <taxon>Candidatus Thermofonsia Clade 3</taxon>
    </lineage>
</organism>
<dbReference type="AlphaFoldDB" id="A0A2M8Q6R9"/>
<dbReference type="Gene3D" id="1.10.287.1490">
    <property type="match status" value="1"/>
</dbReference>
<evidence type="ECO:0000313" key="4">
    <source>
        <dbReference type="Proteomes" id="UP000230790"/>
    </source>
</evidence>
<feature type="non-terminal residue" evidence="3">
    <location>
        <position position="128"/>
    </location>
</feature>
<dbReference type="Pfam" id="PF24481">
    <property type="entry name" value="CT398_CC"/>
    <property type="match status" value="1"/>
</dbReference>